<organism evidence="3 4">
    <name type="scientific">Citrobacter telavivensis</name>
    <dbReference type="NCBI Taxonomy" id="2653932"/>
    <lineage>
        <taxon>Bacteria</taxon>
        <taxon>Pseudomonadati</taxon>
        <taxon>Pseudomonadota</taxon>
        <taxon>Gammaproteobacteria</taxon>
        <taxon>Enterobacterales</taxon>
        <taxon>Enterobacteriaceae</taxon>
        <taxon>Citrobacter</taxon>
    </lineage>
</organism>
<dbReference type="GO" id="GO:0004462">
    <property type="term" value="F:lactoylglutathione lyase activity"/>
    <property type="evidence" value="ECO:0007669"/>
    <property type="project" value="InterPro"/>
</dbReference>
<evidence type="ECO:0000259" key="2">
    <source>
        <dbReference type="PROSITE" id="PS51819"/>
    </source>
</evidence>
<sequence length="129" mass="14597">MRELIKTIAHVGYQVSNLTRSLAFYEPLGFKRQQRFSKTSPQGNIDVAFIEMGGAVLELYQLPEGTPFDVPRCGIDHLALEVSDLDAVQRKLAMLGYPLDEGPIEEDNVRFLLIRGPDGERLEFDVFVR</sequence>
<keyword evidence="1" id="KW-0479">Metal-binding</keyword>
<comment type="caution">
    <text evidence="3">The sequence shown here is derived from an EMBL/GenBank/DDBJ whole genome shotgun (WGS) entry which is preliminary data.</text>
</comment>
<reference evidence="3 4" key="1">
    <citation type="submission" date="2019-10" db="EMBL/GenBank/DDBJ databases">
        <title>Characterization of a new Citrobacter species.</title>
        <authorList>
            <person name="Goncalves Ribeiro T."/>
            <person name="Izdebski R."/>
            <person name="Urbanowicz P."/>
            <person name="Carmeli Y."/>
            <person name="Gniadkowski M."/>
            <person name="Peixe L."/>
        </authorList>
    </citation>
    <scope>NUCLEOTIDE SEQUENCE [LARGE SCALE GENOMIC DNA]</scope>
    <source>
        <strain evidence="3 4">NMI7905_11</strain>
    </source>
</reference>
<dbReference type="InterPro" id="IPR018146">
    <property type="entry name" value="Glyoxalase_1_CS"/>
</dbReference>
<dbReference type="InterPro" id="IPR004360">
    <property type="entry name" value="Glyas_Fos-R_dOase_dom"/>
</dbReference>
<dbReference type="InterPro" id="IPR029068">
    <property type="entry name" value="Glyas_Bleomycin-R_OHBP_Dase"/>
</dbReference>
<keyword evidence="4" id="KW-1185">Reference proteome</keyword>
<proteinExistence type="predicted"/>
<dbReference type="AlphaFoldDB" id="A0A6L5E7Y1"/>
<feature type="domain" description="VOC" evidence="2">
    <location>
        <begin position="7"/>
        <end position="127"/>
    </location>
</feature>
<dbReference type="InterPro" id="IPR037523">
    <property type="entry name" value="VOC_core"/>
</dbReference>
<accession>A0A6L5E7Y1</accession>
<dbReference type="RefSeq" id="WP_152404087.1">
    <property type="nucleotide sequence ID" value="NZ_WHIY01000007.1"/>
</dbReference>
<gene>
    <name evidence="3" type="ORF">GBB84_11565</name>
</gene>
<dbReference type="EMBL" id="WHIY01000007">
    <property type="protein sequence ID" value="MPQ51544.1"/>
    <property type="molecule type" value="Genomic_DNA"/>
</dbReference>
<dbReference type="Pfam" id="PF00903">
    <property type="entry name" value="Glyoxalase"/>
    <property type="match status" value="1"/>
</dbReference>
<dbReference type="Gene3D" id="3.10.180.10">
    <property type="entry name" value="2,3-Dihydroxybiphenyl 1,2-Dioxygenase, domain 1"/>
    <property type="match status" value="1"/>
</dbReference>
<evidence type="ECO:0000256" key="1">
    <source>
        <dbReference type="ARBA" id="ARBA00022723"/>
    </source>
</evidence>
<dbReference type="SUPFAM" id="SSF54593">
    <property type="entry name" value="Glyoxalase/Bleomycin resistance protein/Dihydroxybiphenyl dioxygenase"/>
    <property type="match status" value="1"/>
</dbReference>
<dbReference type="PROSITE" id="PS51819">
    <property type="entry name" value="VOC"/>
    <property type="match status" value="1"/>
</dbReference>
<evidence type="ECO:0000313" key="3">
    <source>
        <dbReference type="EMBL" id="MPQ51544.1"/>
    </source>
</evidence>
<evidence type="ECO:0000313" key="4">
    <source>
        <dbReference type="Proteomes" id="UP000475079"/>
    </source>
</evidence>
<dbReference type="PROSITE" id="PS00934">
    <property type="entry name" value="GLYOXALASE_I_1"/>
    <property type="match status" value="1"/>
</dbReference>
<dbReference type="Proteomes" id="UP000475079">
    <property type="component" value="Unassembled WGS sequence"/>
</dbReference>
<dbReference type="GO" id="GO:0046872">
    <property type="term" value="F:metal ion binding"/>
    <property type="evidence" value="ECO:0007669"/>
    <property type="project" value="UniProtKB-KW"/>
</dbReference>
<dbReference type="CDD" id="cd06587">
    <property type="entry name" value="VOC"/>
    <property type="match status" value="1"/>
</dbReference>
<protein>
    <submittedName>
        <fullName evidence="3">VOC family protein</fullName>
    </submittedName>
</protein>
<name>A0A6L5E7Y1_9ENTR</name>